<accession>A0A4P9X902</accession>
<dbReference type="SUPFAM" id="SSF56112">
    <property type="entry name" value="Protein kinase-like (PK-like)"/>
    <property type="match status" value="1"/>
</dbReference>
<evidence type="ECO:0000256" key="2">
    <source>
        <dbReference type="ARBA" id="ARBA00022840"/>
    </source>
</evidence>
<reference evidence="5" key="1">
    <citation type="journal article" date="2018" name="Nat. Microbiol.">
        <title>Leveraging single-cell genomics to expand the fungal tree of life.</title>
        <authorList>
            <person name="Ahrendt S.R."/>
            <person name="Quandt C.A."/>
            <person name="Ciobanu D."/>
            <person name="Clum A."/>
            <person name="Salamov A."/>
            <person name="Andreopoulos B."/>
            <person name="Cheng J.F."/>
            <person name="Woyke T."/>
            <person name="Pelin A."/>
            <person name="Henrissat B."/>
            <person name="Reynolds N.K."/>
            <person name="Benny G.L."/>
            <person name="Smith M.E."/>
            <person name="James T.Y."/>
            <person name="Grigoriev I.V."/>
        </authorList>
    </citation>
    <scope>NUCLEOTIDE SEQUENCE [LARGE SCALE GENOMIC DNA]</scope>
    <source>
        <strain evidence="5">ATCC 52028</strain>
    </source>
</reference>
<evidence type="ECO:0000313" key="5">
    <source>
        <dbReference type="Proteomes" id="UP000274922"/>
    </source>
</evidence>
<dbReference type="AlphaFoldDB" id="A0A4P9X902"/>
<proteinExistence type="predicted"/>
<evidence type="ECO:0000313" key="4">
    <source>
        <dbReference type="EMBL" id="RKP01803.1"/>
    </source>
</evidence>
<dbReference type="EMBL" id="ML014160">
    <property type="protein sequence ID" value="RKP01803.1"/>
    <property type="molecule type" value="Genomic_DNA"/>
</dbReference>
<feature type="non-terminal residue" evidence="4">
    <location>
        <position position="208"/>
    </location>
</feature>
<sequence length="208" mass="23301">MKEFMIGRTLDHPHIVQVLSSGASDRHLYLAMAHLAGTTLEAYLQERHQLCEHSAVGLFRQLVDAVGYLHSNHIAHRDITPKNLMYDSLQRRIVLIDLSHAAFFLPDQTMSESEGTPAFAAPEILFNQFYHPASVDVWSMGVTLFTMVAGTRPWPPAPDMARQAMAIALEPMARPAHFSSDLLLLVEGMLHRDPALRWTLAHVAASNW</sequence>
<name>A0A4P9X902_9FUNG</name>
<evidence type="ECO:0000256" key="1">
    <source>
        <dbReference type="ARBA" id="ARBA00022741"/>
    </source>
</evidence>
<dbReference type="Gene3D" id="1.10.510.10">
    <property type="entry name" value="Transferase(Phosphotransferase) domain 1"/>
    <property type="match status" value="1"/>
</dbReference>
<feature type="domain" description="Protein kinase" evidence="3">
    <location>
        <begin position="1"/>
        <end position="208"/>
    </location>
</feature>
<dbReference type="STRING" id="1555241.A0A4P9X902"/>
<dbReference type="InterPro" id="IPR000719">
    <property type="entry name" value="Prot_kinase_dom"/>
</dbReference>
<dbReference type="Pfam" id="PF00069">
    <property type="entry name" value="Pkinase"/>
    <property type="match status" value="1"/>
</dbReference>
<protein>
    <recommendedName>
        <fullName evidence="3">Protein kinase domain-containing protein</fullName>
    </recommendedName>
</protein>
<dbReference type="PANTHER" id="PTHR24346:SF30">
    <property type="entry name" value="MATERNAL EMBRYONIC LEUCINE ZIPPER KINASE"/>
    <property type="match status" value="1"/>
</dbReference>
<keyword evidence="1" id="KW-0547">Nucleotide-binding</keyword>
<dbReference type="GO" id="GO:0004674">
    <property type="term" value="F:protein serine/threonine kinase activity"/>
    <property type="evidence" value="ECO:0007669"/>
    <property type="project" value="TreeGrafter"/>
</dbReference>
<dbReference type="InterPro" id="IPR011009">
    <property type="entry name" value="Kinase-like_dom_sf"/>
</dbReference>
<dbReference type="GO" id="GO:0005737">
    <property type="term" value="C:cytoplasm"/>
    <property type="evidence" value="ECO:0007669"/>
    <property type="project" value="TreeGrafter"/>
</dbReference>
<evidence type="ECO:0000259" key="3">
    <source>
        <dbReference type="PROSITE" id="PS50011"/>
    </source>
</evidence>
<keyword evidence="2" id="KW-0067">ATP-binding</keyword>
<dbReference type="GO" id="GO:0035556">
    <property type="term" value="P:intracellular signal transduction"/>
    <property type="evidence" value="ECO:0007669"/>
    <property type="project" value="TreeGrafter"/>
</dbReference>
<dbReference type="OrthoDB" id="4062651at2759"/>
<dbReference type="GO" id="GO:0005524">
    <property type="term" value="F:ATP binding"/>
    <property type="evidence" value="ECO:0007669"/>
    <property type="project" value="UniProtKB-KW"/>
</dbReference>
<dbReference type="PANTHER" id="PTHR24346">
    <property type="entry name" value="MAP/MICROTUBULE AFFINITY-REGULATING KINASE"/>
    <property type="match status" value="1"/>
</dbReference>
<dbReference type="Proteomes" id="UP000274922">
    <property type="component" value="Unassembled WGS sequence"/>
</dbReference>
<keyword evidence="5" id="KW-1185">Reference proteome</keyword>
<gene>
    <name evidence="4" type="ORF">CXG81DRAFT_11538</name>
</gene>
<organism evidence="4 5">
    <name type="scientific">Caulochytrium protostelioides</name>
    <dbReference type="NCBI Taxonomy" id="1555241"/>
    <lineage>
        <taxon>Eukaryota</taxon>
        <taxon>Fungi</taxon>
        <taxon>Fungi incertae sedis</taxon>
        <taxon>Chytridiomycota</taxon>
        <taxon>Chytridiomycota incertae sedis</taxon>
        <taxon>Chytridiomycetes</taxon>
        <taxon>Caulochytriales</taxon>
        <taxon>Caulochytriaceae</taxon>
        <taxon>Caulochytrium</taxon>
    </lineage>
</organism>
<dbReference type="PROSITE" id="PS50011">
    <property type="entry name" value="PROTEIN_KINASE_DOM"/>
    <property type="match status" value="1"/>
</dbReference>